<organism evidence="4 5">
    <name type="scientific">Thermobacillus composti (strain DSM 18247 / JCM 13945 / KWC4)</name>
    <dbReference type="NCBI Taxonomy" id="717605"/>
    <lineage>
        <taxon>Bacteria</taxon>
        <taxon>Bacillati</taxon>
        <taxon>Bacillota</taxon>
        <taxon>Bacilli</taxon>
        <taxon>Bacillales</taxon>
        <taxon>Paenibacillaceae</taxon>
        <taxon>Thermobacillus</taxon>
    </lineage>
</organism>
<dbReference type="EMBL" id="CP003255">
    <property type="protein sequence ID" value="AGA56426.1"/>
    <property type="molecule type" value="Genomic_DNA"/>
</dbReference>
<dbReference type="InterPro" id="IPR027417">
    <property type="entry name" value="P-loop_NTPase"/>
</dbReference>
<proteinExistence type="predicted"/>
<evidence type="ECO:0000313" key="5">
    <source>
        <dbReference type="Proteomes" id="UP000010795"/>
    </source>
</evidence>
<evidence type="ECO:0000259" key="3">
    <source>
        <dbReference type="PROSITE" id="PS50893"/>
    </source>
</evidence>
<evidence type="ECO:0000256" key="2">
    <source>
        <dbReference type="ARBA" id="ARBA00022840"/>
    </source>
</evidence>
<sequence length="300" mass="33999">MAIVELDRLTKRYGKRRGIEGLSFTIEEGEIFGFIGPNGAGKSTTIRILLNLIRPTAGSARVFGKDVVRQSLDIRRETGYLPSEVHYYDDMRAVDLLRYSAGFYGKLDENRMRHLAERLDLDLSRKIADLSFGNRKKVGIIQALLHRPRLLILDEPTGGLDPLMQHAFFELLKEEQERGATIFFSSHILSEVQRMCGRVAIIRDGRLVRVESVSGLIRSSYKTVMVTFPADVRPQPVRETDLPGIIRQDISGSVLTLLFSGNVRDLLDYARRLPITDIHIGEPSLEEIFMHEYKTDQEGA</sequence>
<dbReference type="RefSeq" id="WP_015253193.1">
    <property type="nucleotide sequence ID" value="NC_019897.1"/>
</dbReference>
<dbReference type="SUPFAM" id="SSF52540">
    <property type="entry name" value="P-loop containing nucleoside triphosphate hydrolases"/>
    <property type="match status" value="1"/>
</dbReference>
<dbReference type="PROSITE" id="PS50893">
    <property type="entry name" value="ABC_TRANSPORTER_2"/>
    <property type="match status" value="1"/>
</dbReference>
<dbReference type="PROSITE" id="PS00211">
    <property type="entry name" value="ABC_TRANSPORTER_1"/>
    <property type="match status" value="1"/>
</dbReference>
<dbReference type="OrthoDB" id="9804819at2"/>
<evidence type="ECO:0000313" key="4">
    <source>
        <dbReference type="EMBL" id="AGA56426.1"/>
    </source>
</evidence>
<dbReference type="SMART" id="SM00382">
    <property type="entry name" value="AAA"/>
    <property type="match status" value="1"/>
</dbReference>
<dbReference type="CDD" id="cd03230">
    <property type="entry name" value="ABC_DR_subfamily_A"/>
    <property type="match status" value="1"/>
</dbReference>
<dbReference type="STRING" id="717605.Theco_0179"/>
<dbReference type="HOGENOM" id="CLU_000604_1_2_9"/>
<dbReference type="Proteomes" id="UP000010795">
    <property type="component" value="Chromosome"/>
</dbReference>
<dbReference type="InterPro" id="IPR003593">
    <property type="entry name" value="AAA+_ATPase"/>
</dbReference>
<dbReference type="eggNOG" id="COG1131">
    <property type="taxonomic scope" value="Bacteria"/>
</dbReference>
<name>L0E9R3_THECK</name>
<dbReference type="AlphaFoldDB" id="L0E9R3"/>
<keyword evidence="1" id="KW-0547">Nucleotide-binding</keyword>
<keyword evidence="2" id="KW-0067">ATP-binding</keyword>
<dbReference type="GO" id="GO:0005524">
    <property type="term" value="F:ATP binding"/>
    <property type="evidence" value="ECO:0007669"/>
    <property type="project" value="UniProtKB-KW"/>
</dbReference>
<dbReference type="GO" id="GO:0016887">
    <property type="term" value="F:ATP hydrolysis activity"/>
    <property type="evidence" value="ECO:0007669"/>
    <property type="project" value="InterPro"/>
</dbReference>
<reference evidence="5" key="1">
    <citation type="submission" date="2012-01" db="EMBL/GenBank/DDBJ databases">
        <title>Complete sequence of chromosome of Thermobacillus composti KWC4.</title>
        <authorList>
            <person name="Lucas S."/>
            <person name="Han J."/>
            <person name="Lapidus A."/>
            <person name="Cheng J.-F."/>
            <person name="Goodwin L."/>
            <person name="Pitluck S."/>
            <person name="Peters L."/>
            <person name="Ovchinnikova G."/>
            <person name="Teshima H."/>
            <person name="Detter J.C."/>
            <person name="Han C."/>
            <person name="Tapia R."/>
            <person name="Land M."/>
            <person name="Hauser L."/>
            <person name="Kyrpides N."/>
            <person name="Ivanova N."/>
            <person name="Pagani I."/>
            <person name="Anderson I."/>
            <person name="Woyke T."/>
        </authorList>
    </citation>
    <scope>NUCLEOTIDE SEQUENCE [LARGE SCALE GENOMIC DNA]</scope>
    <source>
        <strain evidence="5">DSM 18247 / JCM 13945 / KWC4</strain>
    </source>
</reference>
<evidence type="ECO:0000256" key="1">
    <source>
        <dbReference type="ARBA" id="ARBA00022741"/>
    </source>
</evidence>
<dbReference type="Gene3D" id="3.40.50.300">
    <property type="entry name" value="P-loop containing nucleotide triphosphate hydrolases"/>
    <property type="match status" value="1"/>
</dbReference>
<dbReference type="PANTHER" id="PTHR43158:SF2">
    <property type="entry name" value="SKFA PEPTIDE EXPORT ATP-BINDING PROTEIN SKFE"/>
    <property type="match status" value="1"/>
</dbReference>
<protein>
    <submittedName>
        <fullName evidence="4">ABC-type multidrug transport system, ATPase component</fullName>
    </submittedName>
</protein>
<dbReference type="InterPro" id="IPR003439">
    <property type="entry name" value="ABC_transporter-like_ATP-bd"/>
</dbReference>
<feature type="domain" description="ABC transporter" evidence="3">
    <location>
        <begin position="4"/>
        <end position="229"/>
    </location>
</feature>
<dbReference type="KEGG" id="tco:Theco_0179"/>
<gene>
    <name evidence="4" type="ordered locus">Theco_0179</name>
</gene>
<accession>L0E9R3</accession>
<dbReference type="InterPro" id="IPR017871">
    <property type="entry name" value="ABC_transporter-like_CS"/>
</dbReference>
<dbReference type="Pfam" id="PF00005">
    <property type="entry name" value="ABC_tran"/>
    <property type="match status" value="1"/>
</dbReference>
<dbReference type="PANTHER" id="PTHR43158">
    <property type="entry name" value="SKFA PEPTIDE EXPORT ATP-BINDING PROTEIN SKFE"/>
    <property type="match status" value="1"/>
</dbReference>
<keyword evidence="5" id="KW-1185">Reference proteome</keyword>